<reference evidence="3" key="1">
    <citation type="submission" date="2020-04" db="EMBL/GenBank/DDBJ databases">
        <authorList>
            <person name="Alioto T."/>
            <person name="Alioto T."/>
            <person name="Gomez Garrido J."/>
        </authorList>
    </citation>
    <scope>NUCLEOTIDE SEQUENCE</scope>
    <source>
        <strain evidence="3">A484AB</strain>
    </source>
</reference>
<dbReference type="InterPro" id="IPR000477">
    <property type="entry name" value="RT_dom"/>
</dbReference>
<feature type="region of interest" description="Disordered" evidence="2">
    <location>
        <begin position="614"/>
        <end position="637"/>
    </location>
</feature>
<feature type="compositionally biased region" description="Low complexity" evidence="2">
    <location>
        <begin position="258"/>
        <end position="274"/>
    </location>
</feature>
<dbReference type="Gene3D" id="3.60.10.10">
    <property type="entry name" value="Endonuclease/exonuclease/phosphatase"/>
    <property type="match status" value="1"/>
</dbReference>
<dbReference type="SUPFAM" id="SSF56219">
    <property type="entry name" value="DNase I-like"/>
    <property type="match status" value="1"/>
</dbReference>
<proteinExistence type="predicted"/>
<dbReference type="CDD" id="cd01650">
    <property type="entry name" value="RT_nLTR_like"/>
    <property type="match status" value="1"/>
</dbReference>
<keyword evidence="4" id="KW-1185">Reference proteome</keyword>
<dbReference type="Proteomes" id="UP001152795">
    <property type="component" value="Unassembled WGS sequence"/>
</dbReference>
<dbReference type="PROSITE" id="PS50878">
    <property type="entry name" value="RT_POL"/>
    <property type="match status" value="1"/>
</dbReference>
<dbReference type="AlphaFoldDB" id="A0A6S7HUS1"/>
<dbReference type="Pfam" id="PF00078">
    <property type="entry name" value="RVT_1"/>
    <property type="match status" value="1"/>
</dbReference>
<dbReference type="EMBL" id="CACRXK020006416">
    <property type="protein sequence ID" value="CAB4009324.1"/>
    <property type="molecule type" value="Genomic_DNA"/>
</dbReference>
<organism evidence="3 4">
    <name type="scientific">Paramuricea clavata</name>
    <name type="common">Red gorgonian</name>
    <name type="synonym">Violescent sea-whip</name>
    <dbReference type="NCBI Taxonomy" id="317549"/>
    <lineage>
        <taxon>Eukaryota</taxon>
        <taxon>Metazoa</taxon>
        <taxon>Cnidaria</taxon>
        <taxon>Anthozoa</taxon>
        <taxon>Octocorallia</taxon>
        <taxon>Malacalcyonacea</taxon>
        <taxon>Plexauridae</taxon>
        <taxon>Paramuricea</taxon>
    </lineage>
</organism>
<evidence type="ECO:0000313" key="3">
    <source>
        <dbReference type="EMBL" id="CAB4009324.1"/>
    </source>
</evidence>
<dbReference type="SUPFAM" id="SSF56672">
    <property type="entry name" value="DNA/RNA polymerases"/>
    <property type="match status" value="1"/>
</dbReference>
<feature type="non-terminal residue" evidence="3">
    <location>
        <position position="1"/>
    </location>
</feature>
<protein>
    <submittedName>
        <fullName evidence="3">Uncharacterized protein</fullName>
    </submittedName>
</protein>
<name>A0A6S7HUS1_PARCT</name>
<dbReference type="OrthoDB" id="2717295at2759"/>
<accession>A0A6S7HUS1</accession>
<dbReference type="InterPro" id="IPR043502">
    <property type="entry name" value="DNA/RNA_pol_sf"/>
</dbReference>
<evidence type="ECO:0000313" key="4">
    <source>
        <dbReference type="Proteomes" id="UP001152795"/>
    </source>
</evidence>
<evidence type="ECO:0000256" key="1">
    <source>
        <dbReference type="SAM" id="Coils"/>
    </source>
</evidence>
<feature type="coiled-coil region" evidence="1">
    <location>
        <begin position="70"/>
        <end position="104"/>
    </location>
</feature>
<comment type="caution">
    <text evidence="3">The sequence shown here is derived from an EMBL/GenBank/DDBJ whole genome shotgun (WGS) entry which is preliminary data.</text>
</comment>
<dbReference type="PANTHER" id="PTHR47510:SF3">
    <property type="entry name" value="ENDO_EXONUCLEASE_PHOSPHATASE DOMAIN-CONTAINING PROTEIN"/>
    <property type="match status" value="1"/>
</dbReference>
<sequence>MTDSSCPTNNQTANERWGLNHSCTLDQVTTDIESLKSKMSTLQSSVLSFENVLKDHDTILSLYNRAADLNEKYSVEINEKTRYINSLEQKLIKVEEERDSLQLATRRIAQDKLCQHRGNSVGCQCRKSNSVPWQKIPNSNKNFHKTNSVSQPQITYSRYECLIDEDEIAEVVQPEQSAQCPPEHTSYPTGKSADEIEFEIRTIDQNLAPSHVILHCGTNNLPTDDPNACIKNLKICAGERDTSPNRENSEISNDTKSIDSSHSTMNSNSNLSSNNNNTISFDSESVSTNSTLFLPDFNISNLKGLKIANLNINSLLKHIDEIRIFLSDNPFDILAINETKIDSSILDADLDSYCNYTIVRFDRNRFGGGVALYIKNNIPYTERKDLVPDNLEMTCVVCVEITRQHSKPLLIAAWYRPPNSELDIFTNFELPTIKEVRDFKHFPESQFRADLLQVSWDTICYDDPNTCWIVWKSIFYEILNKHAPVRQRRTKANSVPWITPAIKQLMRNRDYHKKKAIRFKSSIHWDKYKSLRNRVNKQMRKSKIDFYHKEIGDCTHSNDFKKIWSLINSLTGRNNKSSSITEISVNDNSITDSILIAEKFNEYFVNIGPSLASETSEEPEAGEEPLTQHTTNSYNNSNPTTDTIFHFHRIDVENVFLALMNLKINKSTGLDKIPANVLRLSADIIAPSLTYIFNLSLDTGIYVNDWKRARVIPIYKSEDRRKCENYRPISILPIVSKVFEREVFRQLYGYLSNNSLLSKFQSGFRPKHSTLSALIQMCDNLLKNMDSGQINCVVFLDVRKAFDSINHEILIDKMRNFFGVTGNQLRWFESYLNNRVQQCLINGQLSSPKKIICGVLQGSILGPLLFLLYINDMPDSLSHLTPSLYADDTEIYASSNDCADLADK</sequence>
<dbReference type="PANTHER" id="PTHR47510">
    <property type="entry name" value="REVERSE TRANSCRIPTASE DOMAIN-CONTAINING PROTEIN"/>
    <property type="match status" value="1"/>
</dbReference>
<feature type="region of interest" description="Disordered" evidence="2">
    <location>
        <begin position="240"/>
        <end position="274"/>
    </location>
</feature>
<gene>
    <name evidence="3" type="ORF">PACLA_8A042884</name>
</gene>
<keyword evidence="1" id="KW-0175">Coiled coil</keyword>
<dbReference type="InterPro" id="IPR036691">
    <property type="entry name" value="Endo/exonu/phosph_ase_sf"/>
</dbReference>
<feature type="compositionally biased region" description="Basic and acidic residues" evidence="2">
    <location>
        <begin position="240"/>
        <end position="249"/>
    </location>
</feature>
<evidence type="ECO:0000256" key="2">
    <source>
        <dbReference type="SAM" id="MobiDB-lite"/>
    </source>
</evidence>